<accession>A0AAW9IN67</accession>
<sequence>MNQNVNIFVYGSLREGFFNYDLYLKGKVKSIRPAEISGFELYHMPYKGYPAVLPGDTTIVGEVVEFEDYDSTLKAIDEMDGFSDENNPNNEYSRNLVKVKLNDDESYENCYSYFYNENIDPKFQDEAIYIENGDWKKYMLRETTDN</sequence>
<dbReference type="Proteomes" id="UP001292368">
    <property type="component" value="Unassembled WGS sequence"/>
</dbReference>
<dbReference type="SUPFAM" id="SSF110857">
    <property type="entry name" value="Gamma-glutamyl cyclotransferase-like"/>
    <property type="match status" value="1"/>
</dbReference>
<evidence type="ECO:0000313" key="3">
    <source>
        <dbReference type="Proteomes" id="UP001292368"/>
    </source>
</evidence>
<dbReference type="InterPro" id="IPR009288">
    <property type="entry name" value="AIG2-like_dom"/>
</dbReference>
<dbReference type="CDD" id="cd06661">
    <property type="entry name" value="GGCT_like"/>
    <property type="match status" value="1"/>
</dbReference>
<proteinExistence type="predicted"/>
<dbReference type="EMBL" id="WNVM01000121">
    <property type="protein sequence ID" value="MDZ5010184.1"/>
    <property type="molecule type" value="Genomic_DNA"/>
</dbReference>
<name>A0AAW9IN67_CLOPF</name>
<dbReference type="InterPro" id="IPR036568">
    <property type="entry name" value="GGCT-like_sf"/>
</dbReference>
<dbReference type="InterPro" id="IPR013024">
    <property type="entry name" value="GGCT-like"/>
</dbReference>
<dbReference type="RefSeq" id="WP_322382070.1">
    <property type="nucleotide sequence ID" value="NZ_WNVM01000121.1"/>
</dbReference>
<protein>
    <submittedName>
        <fullName evidence="2">Gamma-glutamylcyclotransferase</fullName>
    </submittedName>
</protein>
<reference evidence="2" key="1">
    <citation type="submission" date="2019-11" db="EMBL/GenBank/DDBJ databases">
        <title>Characterization of Clostridium perfringens isolates from swine manure treated agricultural soils.</title>
        <authorList>
            <person name="Wushke S.T."/>
        </authorList>
    </citation>
    <scope>NUCLEOTIDE SEQUENCE</scope>
    <source>
        <strain evidence="2">V2</strain>
    </source>
</reference>
<organism evidence="2 3">
    <name type="scientific">Clostridium perfringens</name>
    <dbReference type="NCBI Taxonomy" id="1502"/>
    <lineage>
        <taxon>Bacteria</taxon>
        <taxon>Bacillati</taxon>
        <taxon>Bacillota</taxon>
        <taxon>Clostridia</taxon>
        <taxon>Eubacteriales</taxon>
        <taxon>Clostridiaceae</taxon>
        <taxon>Clostridium</taxon>
    </lineage>
</organism>
<gene>
    <name evidence="2" type="ORF">GNF77_14970</name>
</gene>
<dbReference type="Gene3D" id="3.10.490.10">
    <property type="entry name" value="Gamma-glutamyl cyclotransferase-like"/>
    <property type="match status" value="1"/>
</dbReference>
<comment type="caution">
    <text evidence="2">The sequence shown here is derived from an EMBL/GenBank/DDBJ whole genome shotgun (WGS) entry which is preliminary data.</text>
</comment>
<evidence type="ECO:0000259" key="1">
    <source>
        <dbReference type="Pfam" id="PF06094"/>
    </source>
</evidence>
<feature type="domain" description="Gamma-glutamylcyclotransferase AIG2-like" evidence="1">
    <location>
        <begin position="7"/>
        <end position="137"/>
    </location>
</feature>
<evidence type="ECO:0000313" key="2">
    <source>
        <dbReference type="EMBL" id="MDZ5010184.1"/>
    </source>
</evidence>
<dbReference type="AlphaFoldDB" id="A0AAW9IN67"/>
<dbReference type="Pfam" id="PF06094">
    <property type="entry name" value="GGACT"/>
    <property type="match status" value="1"/>
</dbReference>